<dbReference type="EMBL" id="GGEC01047615">
    <property type="protein sequence ID" value="MBX28099.1"/>
    <property type="molecule type" value="Transcribed_RNA"/>
</dbReference>
<dbReference type="AlphaFoldDB" id="A0A2P2MCY5"/>
<organism evidence="1">
    <name type="scientific">Rhizophora mucronata</name>
    <name type="common">Asiatic mangrove</name>
    <dbReference type="NCBI Taxonomy" id="61149"/>
    <lineage>
        <taxon>Eukaryota</taxon>
        <taxon>Viridiplantae</taxon>
        <taxon>Streptophyta</taxon>
        <taxon>Embryophyta</taxon>
        <taxon>Tracheophyta</taxon>
        <taxon>Spermatophyta</taxon>
        <taxon>Magnoliopsida</taxon>
        <taxon>eudicotyledons</taxon>
        <taxon>Gunneridae</taxon>
        <taxon>Pentapetalae</taxon>
        <taxon>rosids</taxon>
        <taxon>fabids</taxon>
        <taxon>Malpighiales</taxon>
        <taxon>Rhizophoraceae</taxon>
        <taxon>Rhizophora</taxon>
    </lineage>
</organism>
<accession>A0A2P2MCY5</accession>
<evidence type="ECO:0000313" key="1">
    <source>
        <dbReference type="EMBL" id="MBX28099.1"/>
    </source>
</evidence>
<proteinExistence type="predicted"/>
<protein>
    <submittedName>
        <fullName evidence="1">Uncharacterized protein LOC105122890</fullName>
    </submittedName>
</protein>
<name>A0A2P2MCY5_RHIMU</name>
<reference evidence="1" key="1">
    <citation type="submission" date="2018-02" db="EMBL/GenBank/DDBJ databases">
        <title>Rhizophora mucronata_Transcriptome.</title>
        <authorList>
            <person name="Meera S.P."/>
            <person name="Sreeshan A."/>
            <person name="Augustine A."/>
        </authorList>
    </citation>
    <scope>NUCLEOTIDE SEQUENCE</scope>
    <source>
        <tissue evidence="1">Leaf</tissue>
    </source>
</reference>
<sequence length="91" mass="10395">MLRSRSTFPAFASEKLPWQEPDNTNKIINFLDCIHKSVRILSVVYLQKQLLQAFGLYGRAQIPHSTPTHQRGKTSSKFLIKLILNASKDIV</sequence>